<dbReference type="PANTHER" id="PTHR30579">
    <property type="entry name" value="TRANSCRIPTIONAL REGULATOR"/>
    <property type="match status" value="1"/>
</dbReference>
<name>A0A4R5LJV9_9BURK</name>
<keyword evidence="4" id="KW-0804">Transcription</keyword>
<keyword evidence="2" id="KW-0805">Transcription regulation</keyword>
<dbReference type="GO" id="GO:0003700">
    <property type="term" value="F:DNA-binding transcription factor activity"/>
    <property type="evidence" value="ECO:0007669"/>
    <property type="project" value="InterPro"/>
</dbReference>
<sequence length="302" mass="32572">MSRTNFDIAALRTFVTGVELGSFAKAANRVALSTSAVSAQIKKLEAQAGTALFRKSGRNLALTEEGEAMFSFARRLIDLNDEAGMAIRSACLDGSVRLGLQEEFGETILPDVLGRFARQHPKVRISARVAGNAELLQRVDSNELDLALLWGSAGSLEAARRAKTHVEQIVEPPMCWIGSKAFPWHADSNDPVPLVAFDRPCRFFSEAIAALDARNIRWRVTFTSQSLAGLSAAVAAGLGLTVRTRYGFGANVRVLDASSLGLPPLPSLPLVLVRNTAIQTAPTERLAAIMVESLRNFLVDEA</sequence>
<dbReference type="SUPFAM" id="SSF46785">
    <property type="entry name" value="Winged helix' DNA-binding domain"/>
    <property type="match status" value="1"/>
</dbReference>
<dbReference type="InterPro" id="IPR050176">
    <property type="entry name" value="LTTR"/>
</dbReference>
<comment type="caution">
    <text evidence="6">The sequence shown here is derived from an EMBL/GenBank/DDBJ whole genome shotgun (WGS) entry which is preliminary data.</text>
</comment>
<dbReference type="PROSITE" id="PS50931">
    <property type="entry name" value="HTH_LYSR"/>
    <property type="match status" value="1"/>
</dbReference>
<evidence type="ECO:0000259" key="5">
    <source>
        <dbReference type="PROSITE" id="PS50931"/>
    </source>
</evidence>
<dbReference type="GO" id="GO:0003677">
    <property type="term" value="F:DNA binding"/>
    <property type="evidence" value="ECO:0007669"/>
    <property type="project" value="UniProtKB-KW"/>
</dbReference>
<organism evidence="6 7">
    <name type="scientific">Paraburkholderia guartelaensis</name>
    <dbReference type="NCBI Taxonomy" id="2546446"/>
    <lineage>
        <taxon>Bacteria</taxon>
        <taxon>Pseudomonadati</taxon>
        <taxon>Pseudomonadota</taxon>
        <taxon>Betaproteobacteria</taxon>
        <taxon>Burkholderiales</taxon>
        <taxon>Burkholderiaceae</taxon>
        <taxon>Paraburkholderia</taxon>
    </lineage>
</organism>
<accession>A0A4R5LJV9</accession>
<dbReference type="InterPro" id="IPR036388">
    <property type="entry name" value="WH-like_DNA-bd_sf"/>
</dbReference>
<dbReference type="SUPFAM" id="SSF53850">
    <property type="entry name" value="Periplasmic binding protein-like II"/>
    <property type="match status" value="1"/>
</dbReference>
<evidence type="ECO:0000256" key="4">
    <source>
        <dbReference type="ARBA" id="ARBA00023163"/>
    </source>
</evidence>
<reference evidence="6 7" key="1">
    <citation type="submission" date="2019-03" db="EMBL/GenBank/DDBJ databases">
        <title>Paraburkholderia sp. isolated from native Mimosa gymnas in Guartela State Park, Brazil.</title>
        <authorList>
            <person name="Paulitsch F."/>
            <person name="Hungria M."/>
            <person name="Delamuta J.R.M."/>
            <person name="Ribeiro R.A."/>
            <person name="Dall'Agnol R."/>
            <person name="Silva J.S.B."/>
        </authorList>
    </citation>
    <scope>NUCLEOTIDE SEQUENCE [LARGE SCALE GENOMIC DNA]</scope>
    <source>
        <strain evidence="6 7">CNPSo 3008</strain>
    </source>
</reference>
<evidence type="ECO:0000256" key="1">
    <source>
        <dbReference type="ARBA" id="ARBA00009437"/>
    </source>
</evidence>
<dbReference type="InterPro" id="IPR036390">
    <property type="entry name" value="WH_DNA-bd_sf"/>
</dbReference>
<dbReference type="Pfam" id="PF00126">
    <property type="entry name" value="HTH_1"/>
    <property type="match status" value="1"/>
</dbReference>
<dbReference type="Proteomes" id="UP000295606">
    <property type="component" value="Unassembled WGS sequence"/>
</dbReference>
<feature type="domain" description="HTH lysR-type" evidence="5">
    <location>
        <begin position="6"/>
        <end position="63"/>
    </location>
</feature>
<dbReference type="EMBL" id="SMOD01000003">
    <property type="protein sequence ID" value="TDG09935.1"/>
    <property type="molecule type" value="Genomic_DNA"/>
</dbReference>
<dbReference type="OrthoDB" id="6555293at2"/>
<proteinExistence type="inferred from homology"/>
<dbReference type="FunFam" id="1.10.10.10:FF:000001">
    <property type="entry name" value="LysR family transcriptional regulator"/>
    <property type="match status" value="1"/>
</dbReference>
<evidence type="ECO:0000256" key="2">
    <source>
        <dbReference type="ARBA" id="ARBA00023015"/>
    </source>
</evidence>
<dbReference type="Gene3D" id="3.40.190.10">
    <property type="entry name" value="Periplasmic binding protein-like II"/>
    <property type="match status" value="2"/>
</dbReference>
<comment type="similarity">
    <text evidence="1">Belongs to the LysR transcriptional regulatory family.</text>
</comment>
<dbReference type="PANTHER" id="PTHR30579:SF7">
    <property type="entry name" value="HTH-TYPE TRANSCRIPTIONAL REGULATOR LRHA-RELATED"/>
    <property type="match status" value="1"/>
</dbReference>
<evidence type="ECO:0000313" key="6">
    <source>
        <dbReference type="EMBL" id="TDG09935.1"/>
    </source>
</evidence>
<dbReference type="InterPro" id="IPR005119">
    <property type="entry name" value="LysR_subst-bd"/>
</dbReference>
<protein>
    <submittedName>
        <fullName evidence="6">LysR family transcriptional regulator</fullName>
    </submittedName>
</protein>
<dbReference type="Gene3D" id="1.10.10.10">
    <property type="entry name" value="Winged helix-like DNA-binding domain superfamily/Winged helix DNA-binding domain"/>
    <property type="match status" value="1"/>
</dbReference>
<dbReference type="RefSeq" id="WP_133180860.1">
    <property type="nucleotide sequence ID" value="NZ_SMOD01000003.1"/>
</dbReference>
<dbReference type="AlphaFoldDB" id="A0A4R5LJV9"/>
<evidence type="ECO:0000313" key="7">
    <source>
        <dbReference type="Proteomes" id="UP000295606"/>
    </source>
</evidence>
<evidence type="ECO:0000256" key="3">
    <source>
        <dbReference type="ARBA" id="ARBA00023125"/>
    </source>
</evidence>
<gene>
    <name evidence="6" type="ORF">E1N52_05330</name>
</gene>
<dbReference type="Pfam" id="PF03466">
    <property type="entry name" value="LysR_substrate"/>
    <property type="match status" value="1"/>
</dbReference>
<keyword evidence="3" id="KW-0238">DNA-binding</keyword>
<dbReference type="InterPro" id="IPR000847">
    <property type="entry name" value="LysR_HTH_N"/>
</dbReference>